<comment type="similarity">
    <text evidence="5">Belongs to the 4-toluene sulfonate uptake permease (TSUP) (TC 2.A.102) family.</text>
</comment>
<organism evidence="6 7">
    <name type="scientific">Chitinophaga filiformis</name>
    <name type="common">Myxococcus filiformis</name>
    <name type="synonym">Flexibacter filiformis</name>
    <dbReference type="NCBI Taxonomy" id="104663"/>
    <lineage>
        <taxon>Bacteria</taxon>
        <taxon>Pseudomonadati</taxon>
        <taxon>Bacteroidota</taxon>
        <taxon>Chitinophagia</taxon>
        <taxon>Chitinophagales</taxon>
        <taxon>Chitinophagaceae</taxon>
        <taxon>Chitinophaga</taxon>
    </lineage>
</organism>
<dbReference type="RefSeq" id="WP_089828854.1">
    <property type="nucleotide sequence ID" value="NZ_FNBN01000001.1"/>
</dbReference>
<keyword evidence="2 5" id="KW-0812">Transmembrane</keyword>
<feature type="transmembrane region" description="Helical" evidence="5">
    <location>
        <begin position="80"/>
        <end position="102"/>
    </location>
</feature>
<evidence type="ECO:0000256" key="5">
    <source>
        <dbReference type="RuleBase" id="RU363041"/>
    </source>
</evidence>
<dbReference type="PANTHER" id="PTHR43701:SF12">
    <property type="entry name" value="MEMBRANE TRANSPORTER PROTEIN YTNM-RELATED"/>
    <property type="match status" value="1"/>
</dbReference>
<feature type="transmembrane region" description="Helical" evidence="5">
    <location>
        <begin position="114"/>
        <end position="136"/>
    </location>
</feature>
<feature type="transmembrane region" description="Helical" evidence="5">
    <location>
        <begin position="148"/>
        <end position="168"/>
    </location>
</feature>
<feature type="transmembrane region" description="Helical" evidence="5">
    <location>
        <begin position="313"/>
        <end position="334"/>
    </location>
</feature>
<dbReference type="GO" id="GO:0005886">
    <property type="term" value="C:plasma membrane"/>
    <property type="evidence" value="ECO:0007669"/>
    <property type="project" value="UniProtKB-SubCell"/>
</dbReference>
<keyword evidence="3 5" id="KW-1133">Transmembrane helix</keyword>
<sequence>MPHNEEIDQLEKKYATVERQEILIDLVNEENQRKPALWLLIGIIAALVLAGIGILSYYNTSEATHTRVFEFTQTLFTKELLFYILVGLAAQTVDGALGMAYGATSSSLLLGLGIPPSIASASVHVAEVFTTGASGISHFRFGNVNKKLFLYLLVPGMIGAVSGSFLLSKMNAISEAIPWLSYFKEDNIKPFISAYLLILGAIVLRKAFLPKKAKSKTKRLGSLAFFGGFMDSFGGGGWGPIVTSTLLSKGRTAHYTIGSVNAAEFFISLSSAGTFLIFGAIAGWPVIIGLIIGGVIASPFAAILVRRLKRKPLMIMVGSLIILLSLRTIILTLLH</sequence>
<keyword evidence="5" id="KW-1003">Cell membrane</keyword>
<evidence type="ECO:0000313" key="6">
    <source>
        <dbReference type="EMBL" id="SDF08087.1"/>
    </source>
</evidence>
<accession>A0A1G7I5U4</accession>
<evidence type="ECO:0000256" key="3">
    <source>
        <dbReference type="ARBA" id="ARBA00022989"/>
    </source>
</evidence>
<keyword evidence="4 5" id="KW-0472">Membrane</keyword>
<evidence type="ECO:0000256" key="4">
    <source>
        <dbReference type="ARBA" id="ARBA00023136"/>
    </source>
</evidence>
<evidence type="ECO:0000256" key="1">
    <source>
        <dbReference type="ARBA" id="ARBA00004141"/>
    </source>
</evidence>
<feature type="transmembrane region" description="Helical" evidence="5">
    <location>
        <begin position="275"/>
        <end position="301"/>
    </location>
</feature>
<dbReference type="InterPro" id="IPR051598">
    <property type="entry name" value="TSUP/Inactive_protease-like"/>
</dbReference>
<name>A0A1G7I5U4_CHIFI</name>
<reference evidence="6 7" key="1">
    <citation type="submission" date="2016-10" db="EMBL/GenBank/DDBJ databases">
        <authorList>
            <person name="de Groot N.N."/>
        </authorList>
    </citation>
    <scope>NUCLEOTIDE SEQUENCE [LARGE SCALE GENOMIC DNA]</scope>
    <source>
        <strain evidence="6 7">DSM 527</strain>
    </source>
</reference>
<dbReference type="EMBL" id="FNBN01000001">
    <property type="protein sequence ID" value="SDF08087.1"/>
    <property type="molecule type" value="Genomic_DNA"/>
</dbReference>
<dbReference type="InterPro" id="IPR002781">
    <property type="entry name" value="TM_pro_TauE-like"/>
</dbReference>
<dbReference type="Pfam" id="PF01925">
    <property type="entry name" value="TauE"/>
    <property type="match status" value="1"/>
</dbReference>
<dbReference type="OrthoDB" id="45564at2"/>
<feature type="transmembrane region" description="Helical" evidence="5">
    <location>
        <begin position="188"/>
        <end position="208"/>
    </location>
</feature>
<dbReference type="Proteomes" id="UP000199045">
    <property type="component" value="Unassembled WGS sequence"/>
</dbReference>
<evidence type="ECO:0000256" key="2">
    <source>
        <dbReference type="ARBA" id="ARBA00022692"/>
    </source>
</evidence>
<feature type="transmembrane region" description="Helical" evidence="5">
    <location>
        <begin position="36"/>
        <end position="59"/>
    </location>
</feature>
<dbReference type="PANTHER" id="PTHR43701">
    <property type="entry name" value="MEMBRANE TRANSPORTER PROTEIN MJ0441-RELATED"/>
    <property type="match status" value="1"/>
</dbReference>
<comment type="subcellular location">
    <subcellularLocation>
        <location evidence="5">Cell membrane</location>
        <topology evidence="5">Multi-pass membrane protein</topology>
    </subcellularLocation>
    <subcellularLocation>
        <location evidence="1">Membrane</location>
        <topology evidence="1">Multi-pass membrane protein</topology>
    </subcellularLocation>
</comment>
<gene>
    <name evidence="6" type="ORF">SAMN04488121_101730</name>
</gene>
<evidence type="ECO:0000313" key="7">
    <source>
        <dbReference type="Proteomes" id="UP000199045"/>
    </source>
</evidence>
<dbReference type="STRING" id="104663.SAMN04488121_101730"/>
<dbReference type="AlphaFoldDB" id="A0A1G7I5U4"/>
<protein>
    <recommendedName>
        <fullName evidence="5">Probable membrane transporter protein</fullName>
    </recommendedName>
</protein>
<proteinExistence type="inferred from homology"/>